<dbReference type="EMBL" id="JBDPZD010000001">
    <property type="protein sequence ID" value="MEO3689920.1"/>
    <property type="molecule type" value="Genomic_DNA"/>
</dbReference>
<dbReference type="Proteomes" id="UP001495147">
    <property type="component" value="Unassembled WGS sequence"/>
</dbReference>
<dbReference type="RefSeq" id="WP_347702759.1">
    <property type="nucleotide sequence ID" value="NZ_JBDPZD010000001.1"/>
</dbReference>
<sequence length="111" mass="11771">MQPMVANVHFQPWSGVSLAPGQLYQPILPGWQFSGLTVNLGASSNPAIEQAALASVGSYGKQIGHLAEALEVLIEKLGLLDSPKLTEDQRDALKVVLGDVAQLRGIKARLA</sequence>
<protein>
    <submittedName>
        <fullName evidence="1">Uncharacterized protein</fullName>
    </submittedName>
</protein>
<organism evidence="1 2">
    <name type="scientific">Roseateles paludis</name>
    <dbReference type="NCBI Taxonomy" id="3145238"/>
    <lineage>
        <taxon>Bacteria</taxon>
        <taxon>Pseudomonadati</taxon>
        <taxon>Pseudomonadota</taxon>
        <taxon>Betaproteobacteria</taxon>
        <taxon>Burkholderiales</taxon>
        <taxon>Sphaerotilaceae</taxon>
        <taxon>Roseateles</taxon>
    </lineage>
</organism>
<evidence type="ECO:0000313" key="2">
    <source>
        <dbReference type="Proteomes" id="UP001495147"/>
    </source>
</evidence>
<accession>A0ABV0FVI2</accession>
<name>A0ABV0FVI2_9BURK</name>
<keyword evidence="2" id="KW-1185">Reference proteome</keyword>
<gene>
    <name evidence="1" type="ORF">ABDJ85_00465</name>
</gene>
<proteinExistence type="predicted"/>
<comment type="caution">
    <text evidence="1">The sequence shown here is derived from an EMBL/GenBank/DDBJ whole genome shotgun (WGS) entry which is preliminary data.</text>
</comment>
<evidence type="ECO:0000313" key="1">
    <source>
        <dbReference type="EMBL" id="MEO3689920.1"/>
    </source>
</evidence>
<reference evidence="1 2" key="1">
    <citation type="submission" date="2024-05" db="EMBL/GenBank/DDBJ databases">
        <title>Roseateles sp. DJS-2-20 16S ribosomal RNA gene Genome sequencing and assembly.</title>
        <authorList>
            <person name="Woo H."/>
        </authorList>
    </citation>
    <scope>NUCLEOTIDE SEQUENCE [LARGE SCALE GENOMIC DNA]</scope>
    <source>
        <strain evidence="1 2">DJS-2-20</strain>
    </source>
</reference>